<evidence type="ECO:0000313" key="1">
    <source>
        <dbReference type="EMBL" id="JAD95095.1"/>
    </source>
</evidence>
<reference evidence="1" key="1">
    <citation type="submission" date="2014-09" db="EMBL/GenBank/DDBJ databases">
        <authorList>
            <person name="Magalhaes I.L.F."/>
            <person name="Oliveira U."/>
            <person name="Santos F.R."/>
            <person name="Vidigal T.H.D.A."/>
            <person name="Brescovit A.D."/>
            <person name="Santos A.J."/>
        </authorList>
    </citation>
    <scope>NUCLEOTIDE SEQUENCE</scope>
    <source>
        <tissue evidence="1">Shoot tissue taken approximately 20 cm above the soil surface</tissue>
    </source>
</reference>
<dbReference type="EMBL" id="GBRH01202800">
    <property type="protein sequence ID" value="JAD95095.1"/>
    <property type="molecule type" value="Transcribed_RNA"/>
</dbReference>
<name>A0A0A9EB30_ARUDO</name>
<protein>
    <submittedName>
        <fullName evidence="1">Nucleic acid binding protein</fullName>
    </submittedName>
</protein>
<sequence>MQKSSETQSHQSCPSFTEQFHLLTFLTSGSANGRPSKEE</sequence>
<proteinExistence type="predicted"/>
<accession>A0A0A9EB30</accession>
<dbReference type="AlphaFoldDB" id="A0A0A9EB30"/>
<organism evidence="1">
    <name type="scientific">Arundo donax</name>
    <name type="common">Giant reed</name>
    <name type="synonym">Donax arundinaceus</name>
    <dbReference type="NCBI Taxonomy" id="35708"/>
    <lineage>
        <taxon>Eukaryota</taxon>
        <taxon>Viridiplantae</taxon>
        <taxon>Streptophyta</taxon>
        <taxon>Embryophyta</taxon>
        <taxon>Tracheophyta</taxon>
        <taxon>Spermatophyta</taxon>
        <taxon>Magnoliopsida</taxon>
        <taxon>Liliopsida</taxon>
        <taxon>Poales</taxon>
        <taxon>Poaceae</taxon>
        <taxon>PACMAD clade</taxon>
        <taxon>Arundinoideae</taxon>
        <taxon>Arundineae</taxon>
        <taxon>Arundo</taxon>
    </lineage>
</organism>
<reference evidence="1" key="2">
    <citation type="journal article" date="2015" name="Data Brief">
        <title>Shoot transcriptome of the giant reed, Arundo donax.</title>
        <authorList>
            <person name="Barrero R.A."/>
            <person name="Guerrero F.D."/>
            <person name="Moolhuijzen P."/>
            <person name="Goolsby J.A."/>
            <person name="Tidwell J."/>
            <person name="Bellgard S.E."/>
            <person name="Bellgard M.I."/>
        </authorList>
    </citation>
    <scope>NUCLEOTIDE SEQUENCE</scope>
    <source>
        <tissue evidence="1">Shoot tissue taken approximately 20 cm above the soil surface</tissue>
    </source>
</reference>